<dbReference type="PANTHER" id="PTHR37296">
    <property type="entry name" value="CONSERVED VIRULENCE FACTOR B"/>
    <property type="match status" value="1"/>
</dbReference>
<gene>
    <name evidence="4" type="ORF">LZC94_04960</name>
</gene>
<feature type="domain" description="Conserved virulence factor B-like winged helix" evidence="3">
    <location>
        <begin position="238"/>
        <end position="278"/>
    </location>
</feature>
<protein>
    <submittedName>
        <fullName evidence="4">S1-like domain-containing RNA-binding protein</fullName>
    </submittedName>
</protein>
<reference evidence="4 5" key="1">
    <citation type="submission" date="2021-12" db="EMBL/GenBank/DDBJ databases">
        <title>Discovery of the Pendulisporaceae a myxobacterial family with distinct sporulation behavior and unique specialized metabolism.</title>
        <authorList>
            <person name="Garcia R."/>
            <person name="Popoff A."/>
            <person name="Bader C.D."/>
            <person name="Loehr J."/>
            <person name="Walesch S."/>
            <person name="Walt C."/>
            <person name="Boldt J."/>
            <person name="Bunk B."/>
            <person name="Haeckl F.J.F.P.J."/>
            <person name="Gunesch A.P."/>
            <person name="Birkelbach J."/>
            <person name="Nuebel U."/>
            <person name="Pietschmann T."/>
            <person name="Bach T."/>
            <person name="Mueller R."/>
        </authorList>
    </citation>
    <scope>NUCLEOTIDE SEQUENCE [LARGE SCALE GENOMIC DNA]</scope>
    <source>
        <strain evidence="4 5">MSr11954</strain>
    </source>
</reference>
<dbReference type="Proteomes" id="UP001370348">
    <property type="component" value="Chromosome"/>
</dbReference>
<keyword evidence="5" id="KW-1185">Reference proteome</keyword>
<dbReference type="InterPro" id="IPR036388">
    <property type="entry name" value="WH-like_DNA-bd_sf"/>
</dbReference>
<evidence type="ECO:0000313" key="4">
    <source>
        <dbReference type="EMBL" id="WXB16628.1"/>
    </source>
</evidence>
<evidence type="ECO:0000259" key="3">
    <source>
        <dbReference type="Pfam" id="PF17783"/>
    </source>
</evidence>
<dbReference type="InterPro" id="IPR012340">
    <property type="entry name" value="NA-bd_OB-fold"/>
</dbReference>
<dbReference type="InterPro" id="IPR014464">
    <property type="entry name" value="CvfB_fam"/>
</dbReference>
<dbReference type="EMBL" id="CP089984">
    <property type="protein sequence ID" value="WXB16628.1"/>
    <property type="molecule type" value="Genomic_DNA"/>
</dbReference>
<organism evidence="4 5">
    <name type="scientific">Pendulispora albinea</name>
    <dbReference type="NCBI Taxonomy" id="2741071"/>
    <lineage>
        <taxon>Bacteria</taxon>
        <taxon>Pseudomonadati</taxon>
        <taxon>Myxococcota</taxon>
        <taxon>Myxococcia</taxon>
        <taxon>Myxococcales</taxon>
        <taxon>Sorangiineae</taxon>
        <taxon>Pendulisporaceae</taxon>
        <taxon>Pendulispora</taxon>
    </lineage>
</organism>
<dbReference type="Pfam" id="PF13509">
    <property type="entry name" value="S1_2"/>
    <property type="match status" value="1"/>
</dbReference>
<name>A0ABZ2M0A0_9BACT</name>
<dbReference type="Gene3D" id="1.10.10.10">
    <property type="entry name" value="Winged helix-like DNA-binding domain superfamily/Winged helix DNA-binding domain"/>
    <property type="match status" value="1"/>
</dbReference>
<dbReference type="RefSeq" id="WP_394826255.1">
    <property type="nucleotide sequence ID" value="NZ_CP089984.1"/>
</dbReference>
<sequence>MPVEDLLGRTVTLPIRRFGSPGAFLAVDPDDKRRDAPTLLLLGSEIPEGAETGDTVEVFVYLDSEGRPLATRRMPKLELGEVAFLEVKALTNFGAFVDWGLAKELLVPFAEQTTELAVGARHPIGLYLDEGKRFAGTMRVSEMLRDKGRFELDEWVDGEAWRHDPQIGTFVIVERSFVGLVPAGEPHALTRGEARRFRVSNVLPDGKIELSLRGHAHEELEGDARRILDSLMRNPDRRIGDKSSPEEIRAAFGLSKKAFKRAAGRLLKERSVAIDRDGFLRIAAGSRR</sequence>
<evidence type="ECO:0000313" key="5">
    <source>
        <dbReference type="Proteomes" id="UP001370348"/>
    </source>
</evidence>
<evidence type="ECO:0000256" key="1">
    <source>
        <dbReference type="PIRNR" id="PIRNR012524"/>
    </source>
</evidence>
<dbReference type="Pfam" id="PF17783">
    <property type="entry name" value="WHD_CvfB"/>
    <property type="match status" value="1"/>
</dbReference>
<comment type="similarity">
    <text evidence="1">Belongs to the CvfB family.</text>
</comment>
<feature type="domain" description="Conserved virulence factor B first S1" evidence="2">
    <location>
        <begin position="7"/>
        <end position="71"/>
    </location>
</feature>
<evidence type="ECO:0000259" key="2">
    <source>
        <dbReference type="Pfam" id="PF13509"/>
    </source>
</evidence>
<proteinExistence type="inferred from homology"/>
<dbReference type="InterPro" id="IPR040764">
    <property type="entry name" value="CvfB_WH"/>
</dbReference>
<accession>A0ABZ2M0A0</accession>
<dbReference type="PANTHER" id="PTHR37296:SF1">
    <property type="entry name" value="CONSERVED VIRULENCE FACTOR B"/>
    <property type="match status" value="1"/>
</dbReference>
<dbReference type="InterPro" id="IPR039566">
    <property type="entry name" value="CvfB_S1_st"/>
</dbReference>
<dbReference type="PIRSF" id="PIRSF012524">
    <property type="entry name" value="YitL_S1"/>
    <property type="match status" value="1"/>
</dbReference>
<dbReference type="Gene3D" id="2.40.50.140">
    <property type="entry name" value="Nucleic acid-binding proteins"/>
    <property type="match status" value="2"/>
</dbReference>